<evidence type="ECO:0000313" key="3">
    <source>
        <dbReference type="Proteomes" id="UP000240418"/>
    </source>
</evidence>
<gene>
    <name evidence="2" type="ORF">CLV88_106191</name>
</gene>
<feature type="repeat" description="TPR" evidence="1">
    <location>
        <begin position="22"/>
        <end position="55"/>
    </location>
</feature>
<dbReference type="PROSITE" id="PS50005">
    <property type="entry name" value="TPR"/>
    <property type="match status" value="1"/>
</dbReference>
<dbReference type="SUPFAM" id="SSF48452">
    <property type="entry name" value="TPR-like"/>
    <property type="match status" value="1"/>
</dbReference>
<dbReference type="PANTHER" id="PTHR45588:SF1">
    <property type="entry name" value="WW DOMAIN-CONTAINING PROTEIN"/>
    <property type="match status" value="1"/>
</dbReference>
<dbReference type="Proteomes" id="UP000240418">
    <property type="component" value="Unassembled WGS sequence"/>
</dbReference>
<keyword evidence="3" id="KW-1185">Reference proteome</keyword>
<protein>
    <recommendedName>
        <fullName evidence="4">Tetratricopeptide repeat protein</fullName>
    </recommendedName>
</protein>
<dbReference type="RefSeq" id="WP_106608662.1">
    <property type="nucleotide sequence ID" value="NZ_PYGJ01000006.1"/>
</dbReference>
<evidence type="ECO:0000313" key="2">
    <source>
        <dbReference type="EMBL" id="PSL19478.1"/>
    </source>
</evidence>
<evidence type="ECO:0000256" key="1">
    <source>
        <dbReference type="PROSITE-ProRule" id="PRU00339"/>
    </source>
</evidence>
<dbReference type="InterPro" id="IPR019734">
    <property type="entry name" value="TPR_rpt"/>
</dbReference>
<dbReference type="AlphaFoldDB" id="A0A2P8FCQ8"/>
<dbReference type="SUPFAM" id="SSF81901">
    <property type="entry name" value="HCP-like"/>
    <property type="match status" value="1"/>
</dbReference>
<dbReference type="PANTHER" id="PTHR45588">
    <property type="entry name" value="TPR DOMAIN-CONTAINING PROTEIN"/>
    <property type="match status" value="1"/>
</dbReference>
<comment type="caution">
    <text evidence="2">The sequence shown here is derived from an EMBL/GenBank/DDBJ whole genome shotgun (WGS) entry which is preliminary data.</text>
</comment>
<reference evidence="2 3" key="1">
    <citation type="submission" date="2018-03" db="EMBL/GenBank/DDBJ databases">
        <title>Genomic Encyclopedia of Archaeal and Bacterial Type Strains, Phase II (KMG-II): from individual species to whole genera.</title>
        <authorList>
            <person name="Goeker M."/>
        </authorList>
    </citation>
    <scope>NUCLEOTIDE SEQUENCE [LARGE SCALE GENOMIC DNA]</scope>
    <source>
        <strain evidence="2 3">DSM 100673</strain>
    </source>
</reference>
<name>A0A2P8FCQ8_9RHOB</name>
<accession>A0A2P8FCQ8</accession>
<evidence type="ECO:0008006" key="4">
    <source>
        <dbReference type="Google" id="ProtNLM"/>
    </source>
</evidence>
<sequence>MDGYAYDLGQYSLPVTTSNAQAQTWFNRGLNWMFDYNHEEAVTCFQKAVEQDPRCAMAQWGVAYAAGPNYNMEWQHFDDAGRTEALATSHAATQAAIALIDSATPTEAALIAALPSRYPQAEITDLETMVRWNDDFAAAMRTAYQAHPDNLDVATIFAEALLNRHPWNMWNLPAAVPTDGADTIECQALLERAMQNNTAAMRHPGLLHLYVHLMEMSPFPEKALKAGDALRTLMPDGGHLIHMPTHIDVLCGHYENVVRWNTAATVADMKYFEREGAFNIYTGYRLHNYHFVIYGAMFLGQIEPALAANQGILDTCPEEMLRVTSPPMADYFESFCTMYPHILIRFGKWHELTQLAPPTDPDLYCTLNAFTYYARGVAHAALGNVTKAEAEQRAFEDARAKVPETRLMHNNTWVDLLAIAHHMLLGELEYRKENYDLAFDHLRRAVHLEDNLAYDEPWGWMQPVRHALGALLFEQGHIAEAEAAYREDLGLGGQLSRSTVHPDNIWALRGLHDCLVARGDTVELPLIRQRLDLAEARADTTVRASCACAQAAMSGG</sequence>
<keyword evidence="1" id="KW-0802">TPR repeat</keyword>
<dbReference type="InterPro" id="IPR011990">
    <property type="entry name" value="TPR-like_helical_dom_sf"/>
</dbReference>
<organism evidence="2 3">
    <name type="scientific">Shimia abyssi</name>
    <dbReference type="NCBI Taxonomy" id="1662395"/>
    <lineage>
        <taxon>Bacteria</taxon>
        <taxon>Pseudomonadati</taxon>
        <taxon>Pseudomonadota</taxon>
        <taxon>Alphaproteobacteria</taxon>
        <taxon>Rhodobacterales</taxon>
        <taxon>Roseobacteraceae</taxon>
    </lineage>
</organism>
<dbReference type="EMBL" id="PYGJ01000006">
    <property type="protein sequence ID" value="PSL19478.1"/>
    <property type="molecule type" value="Genomic_DNA"/>
</dbReference>
<proteinExistence type="predicted"/>
<dbReference type="Gene3D" id="1.25.40.10">
    <property type="entry name" value="Tetratricopeptide repeat domain"/>
    <property type="match status" value="2"/>
</dbReference>
<dbReference type="SMART" id="SM00028">
    <property type="entry name" value="TPR"/>
    <property type="match status" value="4"/>
</dbReference>
<dbReference type="OrthoDB" id="9778494at2"/>